<dbReference type="PANTHER" id="PTHR43712:SF2">
    <property type="entry name" value="O-METHYLTRANSFERASE CICE"/>
    <property type="match status" value="1"/>
</dbReference>
<evidence type="ECO:0000313" key="7">
    <source>
        <dbReference type="EMBL" id="MBB5101398.1"/>
    </source>
</evidence>
<dbReference type="AlphaFoldDB" id="A0A5P2XMK9"/>
<dbReference type="PROSITE" id="PS51683">
    <property type="entry name" value="SAM_OMT_II"/>
    <property type="match status" value="1"/>
</dbReference>
<evidence type="ECO:0000313" key="8">
    <source>
        <dbReference type="EMBL" id="QEV64469.1"/>
    </source>
</evidence>
<evidence type="ECO:0000259" key="6">
    <source>
        <dbReference type="Pfam" id="PF08100"/>
    </source>
</evidence>
<dbReference type="PIRSF" id="PIRSF005739">
    <property type="entry name" value="O-mtase"/>
    <property type="match status" value="1"/>
</dbReference>
<dbReference type="Gene3D" id="3.40.50.150">
    <property type="entry name" value="Vaccinia Virus protein VP39"/>
    <property type="match status" value="1"/>
</dbReference>
<evidence type="ECO:0000259" key="5">
    <source>
        <dbReference type="Pfam" id="PF00891"/>
    </source>
</evidence>
<feature type="domain" description="O-methyltransferase dimerisation" evidence="6">
    <location>
        <begin position="21"/>
        <end position="95"/>
    </location>
</feature>
<protein>
    <submittedName>
        <fullName evidence="8">Methyltransferase</fullName>
    </submittedName>
</protein>
<organism evidence="8 9">
    <name type="scientific">Streptomyces spectabilis</name>
    <dbReference type="NCBI Taxonomy" id="68270"/>
    <lineage>
        <taxon>Bacteria</taxon>
        <taxon>Bacillati</taxon>
        <taxon>Actinomycetota</taxon>
        <taxon>Actinomycetes</taxon>
        <taxon>Kitasatosporales</taxon>
        <taxon>Streptomycetaceae</taxon>
        <taxon>Streptomyces</taxon>
    </lineage>
</organism>
<dbReference type="GO" id="GO:0046983">
    <property type="term" value="F:protein dimerization activity"/>
    <property type="evidence" value="ECO:0007669"/>
    <property type="project" value="InterPro"/>
</dbReference>
<evidence type="ECO:0000256" key="2">
    <source>
        <dbReference type="ARBA" id="ARBA00022679"/>
    </source>
</evidence>
<dbReference type="InterPro" id="IPR029063">
    <property type="entry name" value="SAM-dependent_MTases_sf"/>
</dbReference>
<dbReference type="Gene3D" id="1.10.287.1350">
    <property type="match status" value="1"/>
</dbReference>
<gene>
    <name evidence="8" type="ORF">CP982_05020</name>
    <name evidence="7" type="ORF">FHS40_000451</name>
</gene>
<dbReference type="CDD" id="cd02440">
    <property type="entry name" value="AdoMet_MTases"/>
    <property type="match status" value="1"/>
</dbReference>
<dbReference type="RefSeq" id="WP_150509356.1">
    <property type="nucleotide sequence ID" value="NZ_BMSQ01000003.1"/>
</dbReference>
<dbReference type="GO" id="GO:0008171">
    <property type="term" value="F:O-methyltransferase activity"/>
    <property type="evidence" value="ECO:0007669"/>
    <property type="project" value="InterPro"/>
</dbReference>
<dbReference type="Proteomes" id="UP000326505">
    <property type="component" value="Chromosome"/>
</dbReference>
<dbReference type="EMBL" id="CP023690">
    <property type="protein sequence ID" value="QEV64469.1"/>
    <property type="molecule type" value="Genomic_DNA"/>
</dbReference>
<dbReference type="GO" id="GO:0032259">
    <property type="term" value="P:methylation"/>
    <property type="evidence" value="ECO:0007669"/>
    <property type="project" value="UniProtKB-KW"/>
</dbReference>
<dbReference type="InterPro" id="IPR036388">
    <property type="entry name" value="WH-like_DNA-bd_sf"/>
</dbReference>
<keyword evidence="3" id="KW-0949">S-adenosyl-L-methionine</keyword>
<reference evidence="7 10" key="2">
    <citation type="submission" date="2020-08" db="EMBL/GenBank/DDBJ databases">
        <title>Genomic Encyclopedia of Type Strains, Phase III (KMG-III): the genomes of soil and plant-associated and newly described type strains.</title>
        <authorList>
            <person name="Whitman W."/>
        </authorList>
    </citation>
    <scope>NUCLEOTIDE SEQUENCE [LARGE SCALE GENOMIC DNA]</scope>
    <source>
        <strain evidence="7 10">CECT 3146</strain>
    </source>
</reference>
<feature type="active site" description="Proton acceptor" evidence="4">
    <location>
        <position position="255"/>
    </location>
</feature>
<evidence type="ECO:0000256" key="3">
    <source>
        <dbReference type="ARBA" id="ARBA00022691"/>
    </source>
</evidence>
<dbReference type="InterPro" id="IPR016461">
    <property type="entry name" value="COMT-like"/>
</dbReference>
<dbReference type="InterPro" id="IPR012967">
    <property type="entry name" value="COMT_dimerisation"/>
</dbReference>
<dbReference type="InterPro" id="IPR036390">
    <property type="entry name" value="WH_DNA-bd_sf"/>
</dbReference>
<dbReference type="InterPro" id="IPR001077">
    <property type="entry name" value="COMT_C"/>
</dbReference>
<evidence type="ECO:0000313" key="10">
    <source>
        <dbReference type="Proteomes" id="UP000549009"/>
    </source>
</evidence>
<accession>A0A5P2XMK9</accession>
<dbReference type="Pfam" id="PF08100">
    <property type="entry name" value="Dimerisation"/>
    <property type="match status" value="1"/>
</dbReference>
<evidence type="ECO:0000256" key="4">
    <source>
        <dbReference type="PIRSR" id="PIRSR005739-1"/>
    </source>
</evidence>
<dbReference type="SUPFAM" id="SSF53335">
    <property type="entry name" value="S-adenosyl-L-methionine-dependent methyltransferases"/>
    <property type="match status" value="1"/>
</dbReference>
<dbReference type="Gene3D" id="1.10.10.10">
    <property type="entry name" value="Winged helix-like DNA-binding domain superfamily/Winged helix DNA-binding domain"/>
    <property type="match status" value="1"/>
</dbReference>
<dbReference type="SUPFAM" id="SSF46785">
    <property type="entry name" value="Winged helix' DNA-binding domain"/>
    <property type="match status" value="1"/>
</dbReference>
<dbReference type="Proteomes" id="UP000549009">
    <property type="component" value="Unassembled WGS sequence"/>
</dbReference>
<keyword evidence="2 8" id="KW-0808">Transferase</keyword>
<proteinExistence type="predicted"/>
<name>A0A5P2XMK9_STRST</name>
<dbReference type="OrthoDB" id="4145676at2"/>
<keyword evidence="10" id="KW-1185">Reference proteome</keyword>
<feature type="domain" description="O-methyltransferase C-terminal" evidence="5">
    <location>
        <begin position="119"/>
        <end position="327"/>
    </location>
</feature>
<sequence length="351" mass="37130">MADTNGETQRASAEDRGRVVQLVVGSLAAQTLRAAVRLRVVEIIGDKERHAAEVAAEAGTQPGATTRLLRALAALGILQERAPDSYAVTPAGSLLDPGHPDSLAALVGIFAEPVMLRAWEHLDEGVRTGGTTFASVFGRDFFPYLKEHPELSALFNEAMSQSTSATAAQLPHAYDFGRFTTVADIGGGDGTLLSSVLREHPGLSGVLYDTEEGLAQAPGTLRRHGVEDRCSLEVGDFFRSVPGGADLYLIKSILHDWNDDQAVTILGHCRAALPPGGRVLIVEPLLPDAVAPELAGLYLSDLNMLLNVGGRERTRDEFAEVCDRAGLTVTSVTPLGEGNTFCLIEAAPATG</sequence>
<dbReference type="PANTHER" id="PTHR43712">
    <property type="entry name" value="PUTATIVE (AFU_ORTHOLOGUE AFUA_4G14580)-RELATED"/>
    <property type="match status" value="1"/>
</dbReference>
<dbReference type="EMBL" id="JACHJD010000001">
    <property type="protein sequence ID" value="MBB5101398.1"/>
    <property type="molecule type" value="Genomic_DNA"/>
</dbReference>
<evidence type="ECO:0000256" key="1">
    <source>
        <dbReference type="ARBA" id="ARBA00022603"/>
    </source>
</evidence>
<dbReference type="Pfam" id="PF00891">
    <property type="entry name" value="Methyltransf_2"/>
    <property type="match status" value="1"/>
</dbReference>
<keyword evidence="1 8" id="KW-0489">Methyltransferase</keyword>
<reference evidence="8 9" key="1">
    <citation type="submission" date="2017-09" db="EMBL/GenBank/DDBJ databases">
        <authorList>
            <person name="Lee N."/>
            <person name="Cho B.-K."/>
        </authorList>
    </citation>
    <scope>NUCLEOTIDE SEQUENCE [LARGE SCALE GENOMIC DNA]</scope>
    <source>
        <strain evidence="8 9">ATCC 27465</strain>
    </source>
</reference>
<dbReference type="KEGG" id="sspb:CP982_05020"/>
<evidence type="ECO:0000313" key="9">
    <source>
        <dbReference type="Proteomes" id="UP000326505"/>
    </source>
</evidence>